<reference evidence="2 3" key="1">
    <citation type="submission" date="2023-09" db="EMBL/GenBank/DDBJ databases">
        <title>Multi-omics analysis of a traditional fermented food reveals byproduct-associated fungal strains for waste-to-food upcycling.</title>
        <authorList>
            <consortium name="Lawrence Berkeley National Laboratory"/>
            <person name="Rekdal V.M."/>
            <person name="Villalobos-Escobedo J.M."/>
            <person name="Rodriguez-Valeron N."/>
            <person name="Garcia M.O."/>
            <person name="Vasquez D.P."/>
            <person name="Damayanti I."/>
            <person name="Sorensen P.M."/>
            <person name="Baidoo E.E."/>
            <person name="De Carvalho A.C."/>
            <person name="Riley R."/>
            <person name="Lipzen A."/>
            <person name="He G."/>
            <person name="Yan M."/>
            <person name="Haridas S."/>
            <person name="Daum C."/>
            <person name="Yoshinaga Y."/>
            <person name="Ng V."/>
            <person name="Grigoriev I.V."/>
            <person name="Munk R."/>
            <person name="Nuraida L."/>
            <person name="Wijaya C.H."/>
            <person name="Morales P.-C."/>
            <person name="Keasling J.D."/>
        </authorList>
    </citation>
    <scope>NUCLEOTIDE SEQUENCE [LARGE SCALE GENOMIC DNA]</scope>
    <source>
        <strain evidence="2 3">FGSC 2613</strain>
    </source>
</reference>
<organism evidence="2 3">
    <name type="scientific">Neurospora intermedia</name>
    <dbReference type="NCBI Taxonomy" id="5142"/>
    <lineage>
        <taxon>Eukaryota</taxon>
        <taxon>Fungi</taxon>
        <taxon>Dikarya</taxon>
        <taxon>Ascomycota</taxon>
        <taxon>Pezizomycotina</taxon>
        <taxon>Sordariomycetes</taxon>
        <taxon>Sordariomycetidae</taxon>
        <taxon>Sordariales</taxon>
        <taxon>Sordariaceae</taxon>
        <taxon>Neurospora</taxon>
    </lineage>
</organism>
<sequence length="181" mass="20168">MHLWLENSSDRPILPKWYFLFVQHAMYRGLRGIRPGWDPAEHRCDPLHWNPASLARRGRCRVIPGPLSQAPMVVKTNPVVHQPGHCSSVRCQHVNKREEGEVTTQSAPFTPSLLSYTPARQERHFLLIASVPSPGKTEPGLRPPVTQMTHGGPEVVCIEPGLGEFHLNPSSRGGLLDDPNS</sequence>
<accession>A0ABR3DIB1</accession>
<feature type="region of interest" description="Disordered" evidence="1">
    <location>
        <begin position="131"/>
        <end position="150"/>
    </location>
</feature>
<protein>
    <submittedName>
        <fullName evidence="2">Uncharacterized protein</fullName>
    </submittedName>
</protein>
<gene>
    <name evidence="2" type="ORF">QR685DRAFT_570926</name>
</gene>
<evidence type="ECO:0000313" key="3">
    <source>
        <dbReference type="Proteomes" id="UP001451303"/>
    </source>
</evidence>
<name>A0ABR3DIB1_NEUIN</name>
<dbReference type="Proteomes" id="UP001451303">
    <property type="component" value="Unassembled WGS sequence"/>
</dbReference>
<evidence type="ECO:0000313" key="2">
    <source>
        <dbReference type="EMBL" id="KAL0472324.1"/>
    </source>
</evidence>
<keyword evidence="3" id="KW-1185">Reference proteome</keyword>
<comment type="caution">
    <text evidence="2">The sequence shown here is derived from an EMBL/GenBank/DDBJ whole genome shotgun (WGS) entry which is preliminary data.</text>
</comment>
<proteinExistence type="predicted"/>
<evidence type="ECO:0000256" key="1">
    <source>
        <dbReference type="SAM" id="MobiDB-lite"/>
    </source>
</evidence>
<dbReference type="EMBL" id="JAVLET010000003">
    <property type="protein sequence ID" value="KAL0472324.1"/>
    <property type="molecule type" value="Genomic_DNA"/>
</dbReference>